<evidence type="ECO:0000256" key="2">
    <source>
        <dbReference type="ARBA" id="ARBA00022448"/>
    </source>
</evidence>
<organism evidence="8">
    <name type="scientific">Sinomonas puerhi</name>
    <dbReference type="NCBI Taxonomy" id="3238584"/>
    <lineage>
        <taxon>Bacteria</taxon>
        <taxon>Bacillati</taxon>
        <taxon>Actinomycetota</taxon>
        <taxon>Actinomycetes</taxon>
        <taxon>Micrococcales</taxon>
        <taxon>Micrococcaceae</taxon>
        <taxon>Sinomonas</taxon>
    </lineage>
</organism>
<dbReference type="AlphaFoldDB" id="A0AB39LA87"/>
<dbReference type="CDD" id="cd03230">
    <property type="entry name" value="ABC_DR_subfamily_A"/>
    <property type="match status" value="1"/>
</dbReference>
<evidence type="ECO:0000256" key="5">
    <source>
        <dbReference type="ARBA" id="ARBA00023251"/>
    </source>
</evidence>
<dbReference type="InterPro" id="IPR050763">
    <property type="entry name" value="ABC_transporter_ATP-binding"/>
</dbReference>
<dbReference type="PROSITE" id="PS50893">
    <property type="entry name" value="ABC_TRANSPORTER_2"/>
    <property type="match status" value="1"/>
</dbReference>
<dbReference type="GO" id="GO:0005886">
    <property type="term" value="C:plasma membrane"/>
    <property type="evidence" value="ECO:0007669"/>
    <property type="project" value="UniProtKB-SubCell"/>
</dbReference>
<dbReference type="SUPFAM" id="SSF52540">
    <property type="entry name" value="P-loop containing nucleoside triphosphate hydrolases"/>
    <property type="match status" value="1"/>
</dbReference>
<dbReference type="RefSeq" id="WP_369047258.1">
    <property type="nucleotide sequence ID" value="NZ_CP163302.1"/>
</dbReference>
<keyword evidence="5" id="KW-0046">Antibiotic resistance</keyword>
<accession>A0AB39LA87</accession>
<comment type="subcellular location">
    <subcellularLocation>
        <location evidence="1">Cell membrane</location>
        <topology evidence="1">Peripheral membrane protein</topology>
    </subcellularLocation>
</comment>
<dbReference type="SMART" id="SM00382">
    <property type="entry name" value="AAA"/>
    <property type="match status" value="1"/>
</dbReference>
<dbReference type="InterPro" id="IPR003593">
    <property type="entry name" value="AAA+_ATPase"/>
</dbReference>
<dbReference type="InterPro" id="IPR027417">
    <property type="entry name" value="P-loop_NTPase"/>
</dbReference>
<proteinExistence type="predicted"/>
<dbReference type="InterPro" id="IPR017871">
    <property type="entry name" value="ABC_transporter-like_CS"/>
</dbReference>
<dbReference type="EMBL" id="CP163302">
    <property type="protein sequence ID" value="XDP47124.1"/>
    <property type="molecule type" value="Genomic_DNA"/>
</dbReference>
<protein>
    <submittedName>
        <fullName evidence="8">ABC transporter ATP-binding protein</fullName>
    </submittedName>
</protein>
<dbReference type="GO" id="GO:0016887">
    <property type="term" value="F:ATP hydrolysis activity"/>
    <property type="evidence" value="ECO:0007669"/>
    <property type="project" value="InterPro"/>
</dbReference>
<keyword evidence="4 8" id="KW-0067">ATP-binding</keyword>
<name>A0AB39LA87_9MICC</name>
<evidence type="ECO:0000256" key="1">
    <source>
        <dbReference type="ARBA" id="ARBA00004202"/>
    </source>
</evidence>
<feature type="region of interest" description="Disordered" evidence="6">
    <location>
        <begin position="319"/>
        <end position="340"/>
    </location>
</feature>
<feature type="domain" description="ABC transporter" evidence="7">
    <location>
        <begin position="9"/>
        <end position="242"/>
    </location>
</feature>
<evidence type="ECO:0000256" key="4">
    <source>
        <dbReference type="ARBA" id="ARBA00022840"/>
    </source>
</evidence>
<sequence length="340" mass="36130">MLQTGTPCLEIEGLVKDVGPIPSLDGRMKRVLAGVDLTARAGEITVLLGVNGAGKTTTLECAQGLQKRTDGVVRLLGQDPEKADAELRARVGIMLQEGGLPPSARPLALLRHVAGMYADPQPVDELAERLGIHEFASTTIRRLSGGQKQRVALAATLIGRPEVVFLDEPSAGLDPQSRELVVELIDELRREGLGIILTTHLLDDAERLADVVHILDRGRVITSGSVAEILEGREGAGTRLTLRTEPGLPLADAFAGRAGREAITVTEPSTGHYVIEGELTSADLAGIAQWLHAHGIMPQHLELGRANLQDVFLAIAAESAEESADSDLEPGRRGSRRSAA</sequence>
<evidence type="ECO:0000313" key="8">
    <source>
        <dbReference type="EMBL" id="XDP47124.1"/>
    </source>
</evidence>
<dbReference type="KEGG" id="spue:AB5L97_09170"/>
<dbReference type="GO" id="GO:0005524">
    <property type="term" value="F:ATP binding"/>
    <property type="evidence" value="ECO:0007669"/>
    <property type="project" value="UniProtKB-KW"/>
</dbReference>
<dbReference type="InterPro" id="IPR003439">
    <property type="entry name" value="ABC_transporter-like_ATP-bd"/>
</dbReference>
<dbReference type="PROSITE" id="PS00211">
    <property type="entry name" value="ABC_TRANSPORTER_1"/>
    <property type="match status" value="1"/>
</dbReference>
<dbReference type="Pfam" id="PF00005">
    <property type="entry name" value="ABC_tran"/>
    <property type="match status" value="1"/>
</dbReference>
<dbReference type="PANTHER" id="PTHR42711">
    <property type="entry name" value="ABC TRANSPORTER ATP-BINDING PROTEIN"/>
    <property type="match status" value="1"/>
</dbReference>
<evidence type="ECO:0000256" key="3">
    <source>
        <dbReference type="ARBA" id="ARBA00022741"/>
    </source>
</evidence>
<evidence type="ECO:0000256" key="6">
    <source>
        <dbReference type="SAM" id="MobiDB-lite"/>
    </source>
</evidence>
<dbReference type="GO" id="GO:0046677">
    <property type="term" value="P:response to antibiotic"/>
    <property type="evidence" value="ECO:0007669"/>
    <property type="project" value="UniProtKB-KW"/>
</dbReference>
<gene>
    <name evidence="8" type="ORF">AB5L97_09170</name>
</gene>
<keyword evidence="2" id="KW-0813">Transport</keyword>
<keyword evidence="3" id="KW-0547">Nucleotide-binding</keyword>
<dbReference type="Gene3D" id="3.40.50.300">
    <property type="entry name" value="P-loop containing nucleotide triphosphate hydrolases"/>
    <property type="match status" value="1"/>
</dbReference>
<reference evidence="8" key="1">
    <citation type="submission" date="2024-07" db="EMBL/GenBank/DDBJ databases">
        <authorList>
            <person name="fu j."/>
        </authorList>
    </citation>
    <scope>NUCLEOTIDE SEQUENCE</scope>
    <source>
        <strain evidence="8">P10A9</strain>
    </source>
</reference>
<feature type="compositionally biased region" description="Acidic residues" evidence="6">
    <location>
        <begin position="319"/>
        <end position="328"/>
    </location>
</feature>
<dbReference type="PANTHER" id="PTHR42711:SF16">
    <property type="entry name" value="ABC TRANSPORTER ATP-BINDING PROTEIN"/>
    <property type="match status" value="1"/>
</dbReference>
<evidence type="ECO:0000259" key="7">
    <source>
        <dbReference type="PROSITE" id="PS50893"/>
    </source>
</evidence>